<organism evidence="2 3">
    <name type="scientific">Desulfurella multipotens</name>
    <dbReference type="NCBI Taxonomy" id="79269"/>
    <lineage>
        <taxon>Bacteria</taxon>
        <taxon>Pseudomonadati</taxon>
        <taxon>Campylobacterota</taxon>
        <taxon>Desulfurellia</taxon>
        <taxon>Desulfurellales</taxon>
        <taxon>Desulfurellaceae</taxon>
        <taxon>Desulfurella</taxon>
    </lineage>
</organism>
<dbReference type="PROSITE" id="PS51257">
    <property type="entry name" value="PROKAR_LIPOPROTEIN"/>
    <property type="match status" value="1"/>
</dbReference>
<name>A0A1G6JJZ0_9BACT</name>
<evidence type="ECO:0000313" key="2">
    <source>
        <dbReference type="EMBL" id="SDC18987.1"/>
    </source>
</evidence>
<dbReference type="SUPFAM" id="SSF56954">
    <property type="entry name" value="Outer membrane efflux proteins (OEP)"/>
    <property type="match status" value="1"/>
</dbReference>
<dbReference type="RefSeq" id="WP_092127846.1">
    <property type="nucleotide sequence ID" value="NZ_FMYU01000003.1"/>
</dbReference>
<dbReference type="OrthoDB" id="9791261at2"/>
<accession>A0A1G6JJZ0</accession>
<keyword evidence="3" id="KW-1185">Reference proteome</keyword>
<reference evidence="3" key="1">
    <citation type="submission" date="2016-10" db="EMBL/GenBank/DDBJ databases">
        <authorList>
            <person name="Varghese N."/>
            <person name="Submissions S."/>
        </authorList>
    </citation>
    <scope>NUCLEOTIDE SEQUENCE [LARGE SCALE GENOMIC DNA]</scope>
    <source>
        <strain evidence="3">DSM 8415</strain>
    </source>
</reference>
<dbReference type="EMBL" id="FMYU01000003">
    <property type="protein sequence ID" value="SDC18987.1"/>
    <property type="molecule type" value="Genomic_DNA"/>
</dbReference>
<dbReference type="PANTHER" id="PTHR30203">
    <property type="entry name" value="OUTER MEMBRANE CATION EFFLUX PROTEIN"/>
    <property type="match status" value="1"/>
</dbReference>
<gene>
    <name evidence="2" type="ORF">SAMN05660835_00417</name>
</gene>
<sequence length="444" mass="51167">MLKRVFLVFFAVIFFVSACAVYKPLEINNSQINKKISHIDKKELMKYPRGKIIFTKLENNESLDENDIASLAIILNPTLKIERDNLRIAEAQIGISKTIPNPSISFDTSFPVAGNIANTYNGYSIGFSYPIDWIFSHNLKVKSALLEYESKKLGYNFNAYQIMQDSKIKVANIYYLEQVLKELSDKLNLYKKIYDTVKVAYNKHLVLLSDLQLAKNEYEKSKIQYLDTKTILEKENDSLNNILGIPLSAKLKINFVPNNNFDLPDLEDLYSNVTNRVDIVAYKLAYQSQEEKTRLAFAQQFPKISINFPFSRDTSNVQTLGFGISIDFPIFNTNKAQINLQEATRKKMYDEYVFRIISARFDIKRLVSDIKNIQSQLAILNADYKESSKLLTNYEQAYKNGYISIIEFYKNSNDVIDKKINILNLEKSLYSMRIALEIASGKKI</sequence>
<dbReference type="Proteomes" id="UP000199411">
    <property type="component" value="Unassembled WGS sequence"/>
</dbReference>
<dbReference type="GO" id="GO:0015562">
    <property type="term" value="F:efflux transmembrane transporter activity"/>
    <property type="evidence" value="ECO:0007669"/>
    <property type="project" value="InterPro"/>
</dbReference>
<protein>
    <submittedName>
        <fullName evidence="2">Outer membrane protein TolC</fullName>
    </submittedName>
</protein>
<evidence type="ECO:0000256" key="1">
    <source>
        <dbReference type="ARBA" id="ARBA00007613"/>
    </source>
</evidence>
<dbReference type="Pfam" id="PF02321">
    <property type="entry name" value="OEP"/>
    <property type="match status" value="1"/>
</dbReference>
<dbReference type="InterPro" id="IPR010131">
    <property type="entry name" value="MdtP/NodT-like"/>
</dbReference>
<dbReference type="InterPro" id="IPR003423">
    <property type="entry name" value="OMP_efflux"/>
</dbReference>
<proteinExistence type="inferred from homology"/>
<dbReference type="AlphaFoldDB" id="A0A1G6JJZ0"/>
<comment type="similarity">
    <text evidence="1">Belongs to the outer membrane factor (OMF) (TC 1.B.17) family.</text>
</comment>
<dbReference type="PANTHER" id="PTHR30203:SF30">
    <property type="entry name" value="OUTER MEMBRANE PROTEIN-RELATED"/>
    <property type="match status" value="1"/>
</dbReference>
<dbReference type="Gene3D" id="1.20.1600.10">
    <property type="entry name" value="Outer membrane efflux proteins (OEP)"/>
    <property type="match status" value="1"/>
</dbReference>
<evidence type="ECO:0000313" key="3">
    <source>
        <dbReference type="Proteomes" id="UP000199411"/>
    </source>
</evidence>